<organism evidence="1 2">
    <name type="scientific">Acetivibrio clariflavus (strain DSM 19732 / NBRC 101661 / EBR45)</name>
    <name type="common">Clostridium clariflavum</name>
    <dbReference type="NCBI Taxonomy" id="720554"/>
    <lineage>
        <taxon>Bacteria</taxon>
        <taxon>Bacillati</taxon>
        <taxon>Bacillota</taxon>
        <taxon>Clostridia</taxon>
        <taxon>Eubacteriales</taxon>
        <taxon>Oscillospiraceae</taxon>
        <taxon>Acetivibrio</taxon>
    </lineage>
</organism>
<dbReference type="EMBL" id="CP003065">
    <property type="protein sequence ID" value="AEV69608.1"/>
    <property type="molecule type" value="Genomic_DNA"/>
</dbReference>
<dbReference type="HOGENOM" id="CLU_612092_0_0_9"/>
<proteinExistence type="predicted"/>
<evidence type="ECO:0000313" key="1">
    <source>
        <dbReference type="EMBL" id="AEV69608.1"/>
    </source>
</evidence>
<gene>
    <name evidence="1" type="ordered locus">Clocl_3080</name>
</gene>
<name>G8LV31_ACECE</name>
<dbReference type="KEGG" id="ccl:Clocl_3080"/>
<protein>
    <submittedName>
        <fullName evidence="1">Uncharacterized protein</fullName>
    </submittedName>
</protein>
<dbReference type="Proteomes" id="UP000005435">
    <property type="component" value="Chromosome"/>
</dbReference>
<sequence length="447" mass="49935">MAMTDRDLWDKYVTQLTNYVTGGQFDKENQVICFASNTLMVDLANKDSKVSNYNIYNIGNLILKCSPAYTPHSDLIGAYSSFLNYIDLGGEYNPNLDSQINIAAGKLTEASQNFQKQCSQTIQDWKNMKEAMPNLDWPTYIQQFGSIYTEAKAYMDSCQTEYNNLVRKKSGSDYQALLNAQSRVGFTGGARDIINKNPYNMWARVGTEAPLGCVTTLPGQTLAEPDSSYVDILVPGYNLNAFSTAYMEWQAKSSRGIVDVGPLEISGSSETLNYSEFGWNTSVNGSYFGKFFSIFGSLEASGKEIKSDWQPTNFSLKIYYTGLQTFKIEPLLWFQQSFIENYKDKLFKNAPNFFGKDGSLSLLPYEIIVGFEPRIELTLNNSDYKELKSAFNASASLSIGPFRIGKANVSTYGSKEDVKFYDESNTLTVGPIKSQLPLLLGVICSKL</sequence>
<evidence type="ECO:0000313" key="2">
    <source>
        <dbReference type="Proteomes" id="UP000005435"/>
    </source>
</evidence>
<accession>G8LV31</accession>
<dbReference type="eggNOG" id="ENOG502ZAIS">
    <property type="taxonomic scope" value="Bacteria"/>
</dbReference>
<dbReference type="RefSeq" id="WP_014256152.1">
    <property type="nucleotide sequence ID" value="NC_016627.1"/>
</dbReference>
<keyword evidence="2" id="KW-1185">Reference proteome</keyword>
<dbReference type="OrthoDB" id="8951507at2"/>
<reference evidence="1 2" key="2">
    <citation type="journal article" date="2012" name="Stand. Genomic Sci.">
        <title>Complete Genome Sequence of Clostridium clariflavum DSM 19732.</title>
        <authorList>
            <person name="Izquierdo J.A."/>
            <person name="Goodwin L."/>
            <person name="Davenport K.W."/>
            <person name="Teshima H."/>
            <person name="Bruce D."/>
            <person name="Detter C."/>
            <person name="Tapia R."/>
            <person name="Han S."/>
            <person name="Land M."/>
            <person name="Hauser L."/>
            <person name="Jeffries C.D."/>
            <person name="Han J."/>
            <person name="Pitluck S."/>
            <person name="Nolan M."/>
            <person name="Chen A."/>
            <person name="Huntemann M."/>
            <person name="Mavromatis K."/>
            <person name="Mikhailova N."/>
            <person name="Liolios K."/>
            <person name="Woyke T."/>
            <person name="Lynd L.R."/>
        </authorList>
    </citation>
    <scope>NUCLEOTIDE SEQUENCE [LARGE SCALE GENOMIC DNA]</scope>
    <source>
        <strain evidence="2">DSM 19732 / NBRC 101661 / EBR45</strain>
    </source>
</reference>
<reference evidence="2" key="1">
    <citation type="submission" date="2011-12" db="EMBL/GenBank/DDBJ databases">
        <title>Complete sequence of Clostridium clariflavum DSM 19732.</title>
        <authorList>
            <consortium name="US DOE Joint Genome Institute"/>
            <person name="Lucas S."/>
            <person name="Han J."/>
            <person name="Lapidus A."/>
            <person name="Cheng J.-F."/>
            <person name="Goodwin L."/>
            <person name="Pitluck S."/>
            <person name="Peters L."/>
            <person name="Teshima H."/>
            <person name="Detter J.C."/>
            <person name="Han C."/>
            <person name="Tapia R."/>
            <person name="Land M."/>
            <person name="Hauser L."/>
            <person name="Kyrpides N."/>
            <person name="Ivanova N."/>
            <person name="Pagani I."/>
            <person name="Kitzmiller T."/>
            <person name="Lynd L."/>
            <person name="Izquierdo J."/>
            <person name="Woyke T."/>
        </authorList>
    </citation>
    <scope>NUCLEOTIDE SEQUENCE [LARGE SCALE GENOMIC DNA]</scope>
    <source>
        <strain evidence="2">DSM 19732 / NBRC 101661 / EBR45</strain>
    </source>
</reference>
<dbReference type="AlphaFoldDB" id="G8LV31"/>